<proteinExistence type="predicted"/>
<dbReference type="RefSeq" id="WP_198570213.1">
    <property type="nucleotide sequence ID" value="NZ_CP066167.1"/>
</dbReference>
<organism evidence="2 3">
    <name type="scientific">Spongiibacter nanhainus</name>
    <dbReference type="NCBI Taxonomy" id="2794344"/>
    <lineage>
        <taxon>Bacteria</taxon>
        <taxon>Pseudomonadati</taxon>
        <taxon>Pseudomonadota</taxon>
        <taxon>Gammaproteobacteria</taxon>
        <taxon>Cellvibrionales</taxon>
        <taxon>Spongiibacteraceae</taxon>
        <taxon>Spongiibacter</taxon>
    </lineage>
</organism>
<protein>
    <recommendedName>
        <fullName evidence="4">DNA-directed RNA polymerase</fullName>
    </recommendedName>
</protein>
<name>A0A7T4R1V3_9GAMM</name>
<feature type="region of interest" description="Disordered" evidence="1">
    <location>
        <begin position="1"/>
        <end position="20"/>
    </location>
</feature>
<dbReference type="EMBL" id="CP066167">
    <property type="protein sequence ID" value="QQD18724.1"/>
    <property type="molecule type" value="Genomic_DNA"/>
</dbReference>
<evidence type="ECO:0000256" key="1">
    <source>
        <dbReference type="SAM" id="MobiDB-lite"/>
    </source>
</evidence>
<accession>A0A7T4R1V3</accession>
<feature type="region of interest" description="Disordered" evidence="1">
    <location>
        <begin position="38"/>
        <end position="75"/>
    </location>
</feature>
<feature type="compositionally biased region" description="Basic and acidic residues" evidence="1">
    <location>
        <begin position="51"/>
        <end position="63"/>
    </location>
</feature>
<dbReference type="Proteomes" id="UP000596063">
    <property type="component" value="Chromosome"/>
</dbReference>
<keyword evidence="3" id="KW-1185">Reference proteome</keyword>
<dbReference type="AlphaFoldDB" id="A0A7T4R1V3"/>
<evidence type="ECO:0008006" key="4">
    <source>
        <dbReference type="Google" id="ProtNLM"/>
    </source>
</evidence>
<dbReference type="KEGG" id="snan:I6N98_02315"/>
<evidence type="ECO:0000313" key="3">
    <source>
        <dbReference type="Proteomes" id="UP000596063"/>
    </source>
</evidence>
<evidence type="ECO:0000313" key="2">
    <source>
        <dbReference type="EMBL" id="QQD18724.1"/>
    </source>
</evidence>
<sequence>MDDRNDYLDNSRPLDVWQRSDHPKALAAAKKVARFIQEQLESTSSNGKRAAPKEEQQSERSGRESPIVRLPSSRGGGRKKFDNHLLRVLWDLAISQFDSEGNLLPRNCIPWIAIQLSDEASLRNDSRYNKCHWKPSQLRAVTDVLHLLGLIHKSPYKYVREGGFEDGMSFSTRILGTNLLWDMLYSVTPCMIEHDPDEELVVLVEKINKKRKLLEYDDNLHPEIPSIRENLAEINSLLSDLSISLPLTLDLQAEINEERLRKGKRPCDFNIPPGTRMHYARIFQDSFTTCGRFYGPWFQNIPAEARPYLKLEHKPTTIKTAGHGIDYENWGTSEIDFSSLHPVLLYAQAGINIATDPYTIPGYETPHERNALKLVFQLLINCKSLNSAKKAARRNKKLGQKYAYLIEPLIDFHAPIKDRFFQDGQTGKELQLIDSNIAEQVLLNFGRKGFPCLTIHDSFITWDCLESMLTMEMDQALWTLYPNFKPEMTLYKVKRSDGSTGTKEGIFTYSGEDDFDC</sequence>
<reference evidence="2 3" key="1">
    <citation type="submission" date="2020-12" db="EMBL/GenBank/DDBJ databases">
        <authorList>
            <person name="Shan Y."/>
        </authorList>
    </citation>
    <scope>NUCLEOTIDE SEQUENCE [LARGE SCALE GENOMIC DNA]</scope>
    <source>
        <strain evidence="3">csc3.9</strain>
    </source>
</reference>
<gene>
    <name evidence="2" type="ORF">I6N98_02315</name>
</gene>